<evidence type="ECO:0000259" key="1">
    <source>
        <dbReference type="Pfam" id="PF00534"/>
    </source>
</evidence>
<dbReference type="InterPro" id="IPR001296">
    <property type="entry name" value="Glyco_trans_1"/>
</dbReference>
<dbReference type="Pfam" id="PF13579">
    <property type="entry name" value="Glyco_trans_4_4"/>
    <property type="match status" value="1"/>
</dbReference>
<dbReference type="PANTHER" id="PTHR45947:SF3">
    <property type="entry name" value="SULFOQUINOVOSYL TRANSFERASE SQD2"/>
    <property type="match status" value="1"/>
</dbReference>
<organism evidence="3 4">
    <name type="scientific">Mastigocoleus testarum BC008</name>
    <dbReference type="NCBI Taxonomy" id="371196"/>
    <lineage>
        <taxon>Bacteria</taxon>
        <taxon>Bacillati</taxon>
        <taxon>Cyanobacteriota</taxon>
        <taxon>Cyanophyceae</taxon>
        <taxon>Nostocales</taxon>
        <taxon>Hapalosiphonaceae</taxon>
        <taxon>Mastigocoleus</taxon>
    </lineage>
</organism>
<dbReference type="InterPro" id="IPR050194">
    <property type="entry name" value="Glycosyltransferase_grp1"/>
</dbReference>
<keyword evidence="4" id="KW-1185">Reference proteome</keyword>
<feature type="domain" description="Glycosyl transferase family 1" evidence="1">
    <location>
        <begin position="217"/>
        <end position="384"/>
    </location>
</feature>
<proteinExistence type="predicted"/>
<dbReference type="Proteomes" id="UP000053372">
    <property type="component" value="Unassembled WGS sequence"/>
</dbReference>
<dbReference type="OrthoDB" id="9811902at2"/>
<evidence type="ECO:0000259" key="2">
    <source>
        <dbReference type="Pfam" id="PF13579"/>
    </source>
</evidence>
<feature type="domain" description="Glycosyltransferase subfamily 4-like N-terminal" evidence="2">
    <location>
        <begin position="16"/>
        <end position="200"/>
    </location>
</feature>
<keyword evidence="3" id="KW-0808">Transferase</keyword>
<name>A0A0V7ZNW0_9CYAN</name>
<dbReference type="NCBIfam" id="NF007640">
    <property type="entry name" value="PRK10307.1"/>
    <property type="match status" value="1"/>
</dbReference>
<dbReference type="EMBL" id="LMTZ01000098">
    <property type="protein sequence ID" value="KST66259.1"/>
    <property type="molecule type" value="Genomic_DNA"/>
</dbReference>
<comment type="caution">
    <text evidence="3">The sequence shown here is derived from an EMBL/GenBank/DDBJ whole genome shotgun (WGS) entry which is preliminary data.</text>
</comment>
<dbReference type="PANTHER" id="PTHR45947">
    <property type="entry name" value="SULFOQUINOVOSYL TRANSFERASE SQD2"/>
    <property type="match status" value="1"/>
</dbReference>
<dbReference type="AlphaFoldDB" id="A0A0V7ZNW0"/>
<accession>A0A0V7ZNW0</accession>
<sequence length="423" mass="47246">MRILIYSYNYHPEPIGIAPLMTELAEGLVKRGHQVRVVTAMPNYPERQIYEDYKGKFFLTEYKNGVKIQRCYVWIRPQPKLIDRILLDASFVINSFFPALMDWRPDVILTTSPSLPACLPSTLLGLLHACPVVLNLQDILPEAAVHVGLLKNKFLIRLFSRLEKFAYGSATKISVIADGFVENLLEKHVPANKMVQIPNWVDVNFIRPFKKEGNYFREQNNLNGKFVVLYSGNIALTQGLETVIKAAAKLKEIKDIAFVIVGEASGLQRLKQECANCSADNVLLLPFQPRKDLPQMLAAADVGLVVQKKNVISFNMPSKIQVLLASGRAIVASVPDNGTAARAIRQSGGGIVAPPEDPQELANAVLDLYEHPEKVKTLGYNSRKFATEQYSFEQALKNYESLFYSVTADRETINPAIASKQEV</sequence>
<dbReference type="RefSeq" id="WP_027840610.1">
    <property type="nucleotide sequence ID" value="NZ_LMTZ01000098.1"/>
</dbReference>
<evidence type="ECO:0000313" key="4">
    <source>
        <dbReference type="Proteomes" id="UP000053372"/>
    </source>
</evidence>
<evidence type="ECO:0000313" key="3">
    <source>
        <dbReference type="EMBL" id="KST66259.1"/>
    </source>
</evidence>
<protein>
    <submittedName>
        <fullName evidence="3">Group 1 glycosyl transferase</fullName>
    </submittedName>
</protein>
<dbReference type="CDD" id="cd03794">
    <property type="entry name" value="GT4_WbuB-like"/>
    <property type="match status" value="1"/>
</dbReference>
<dbReference type="GO" id="GO:0016758">
    <property type="term" value="F:hexosyltransferase activity"/>
    <property type="evidence" value="ECO:0007669"/>
    <property type="project" value="TreeGrafter"/>
</dbReference>
<dbReference type="Pfam" id="PF00534">
    <property type="entry name" value="Glycos_transf_1"/>
    <property type="match status" value="1"/>
</dbReference>
<dbReference type="Gene3D" id="3.40.50.2000">
    <property type="entry name" value="Glycogen Phosphorylase B"/>
    <property type="match status" value="2"/>
</dbReference>
<reference evidence="3 4" key="1">
    <citation type="journal article" date="2015" name="Genome Announc.">
        <title>Draft Genome of the Euendolithic (true boring) Cyanobacterium Mastigocoleus testarum strain BC008.</title>
        <authorList>
            <person name="Guida B.S."/>
            <person name="Garcia-Pichel F."/>
        </authorList>
    </citation>
    <scope>NUCLEOTIDE SEQUENCE [LARGE SCALE GENOMIC DNA]</scope>
    <source>
        <strain evidence="3 4">BC008</strain>
    </source>
</reference>
<gene>
    <name evidence="3" type="ORF">BC008_25150</name>
</gene>
<dbReference type="InterPro" id="IPR028098">
    <property type="entry name" value="Glyco_trans_4-like_N"/>
</dbReference>
<dbReference type="SUPFAM" id="SSF53756">
    <property type="entry name" value="UDP-Glycosyltransferase/glycogen phosphorylase"/>
    <property type="match status" value="1"/>
</dbReference>